<name>A0AC61YBL3_9FLAO</name>
<accession>A0AC61YBL3</accession>
<dbReference type="EMBL" id="CABVMM010000012">
    <property type="protein sequence ID" value="VVV01695.1"/>
    <property type="molecule type" value="Genomic_DNA"/>
</dbReference>
<organism evidence="1 2">
    <name type="scientific">Mesonia oceanica</name>
    <dbReference type="NCBI Taxonomy" id="2687242"/>
    <lineage>
        <taxon>Bacteria</taxon>
        <taxon>Pseudomonadati</taxon>
        <taxon>Bacteroidota</taxon>
        <taxon>Flavobacteriia</taxon>
        <taxon>Flavobacteriales</taxon>
        <taxon>Flavobacteriaceae</taxon>
        <taxon>Mesonia</taxon>
    </lineage>
</organism>
<comment type="caution">
    <text evidence="1">The sequence shown here is derived from an EMBL/GenBank/DDBJ whole genome shotgun (WGS) entry which is preliminary data.</text>
</comment>
<keyword evidence="2" id="KW-1185">Reference proteome</keyword>
<gene>
    <name evidence="1" type="primary">ytcD</name>
    <name evidence="1" type="ORF">FVB9532_02989</name>
</gene>
<protein>
    <submittedName>
        <fullName evidence="1">HTH-type transcriptional regulator YtcD</fullName>
    </submittedName>
</protein>
<proteinExistence type="predicted"/>
<dbReference type="Proteomes" id="UP000356253">
    <property type="component" value="Unassembled WGS sequence"/>
</dbReference>
<evidence type="ECO:0000313" key="1">
    <source>
        <dbReference type="EMBL" id="VVV01695.1"/>
    </source>
</evidence>
<sequence>MEIVEKTSPLITCSQKIRAIHDTMDVLSGKWKISIIACLFFQPLRYSELLREVQGISGKMLSRELKDLEMNNLIHRRVIDAKPVIVSYEISDYGKSLKQLTDAIADWGIKHREEIIKEF</sequence>
<reference evidence="1" key="1">
    <citation type="submission" date="2019-09" db="EMBL/GenBank/DDBJ databases">
        <authorList>
            <person name="Rodrigo-Torres L."/>
            <person name="Arahal R. D."/>
            <person name="Lucena T."/>
        </authorList>
    </citation>
    <scope>NUCLEOTIDE SEQUENCE</scope>
    <source>
        <strain evidence="1">ISS653</strain>
    </source>
</reference>
<evidence type="ECO:0000313" key="2">
    <source>
        <dbReference type="Proteomes" id="UP000356253"/>
    </source>
</evidence>